<feature type="region of interest" description="Disordered" evidence="1">
    <location>
        <begin position="1"/>
        <end position="171"/>
    </location>
</feature>
<name>A0A6J4KR09_9ACTN</name>
<proteinExistence type="predicted"/>
<feature type="compositionally biased region" description="Basic residues" evidence="1">
    <location>
        <begin position="162"/>
        <end position="171"/>
    </location>
</feature>
<accession>A0A6J4KR09</accession>
<reference evidence="2" key="1">
    <citation type="submission" date="2020-02" db="EMBL/GenBank/DDBJ databases">
        <authorList>
            <person name="Meier V. D."/>
        </authorList>
    </citation>
    <scope>NUCLEOTIDE SEQUENCE</scope>
    <source>
        <strain evidence="2">AVDCRST_MAG48</strain>
    </source>
</reference>
<gene>
    <name evidence="2" type="ORF">AVDCRST_MAG48-2105</name>
</gene>
<dbReference type="AlphaFoldDB" id="A0A6J4KR09"/>
<feature type="compositionally biased region" description="Basic and acidic residues" evidence="1">
    <location>
        <begin position="1"/>
        <end position="13"/>
    </location>
</feature>
<feature type="compositionally biased region" description="Basic residues" evidence="1">
    <location>
        <begin position="28"/>
        <end position="50"/>
    </location>
</feature>
<feature type="compositionally biased region" description="Basic and acidic residues" evidence="1">
    <location>
        <begin position="151"/>
        <end position="161"/>
    </location>
</feature>
<evidence type="ECO:0000313" key="2">
    <source>
        <dbReference type="EMBL" id="CAA9311661.1"/>
    </source>
</evidence>
<feature type="compositionally biased region" description="Low complexity" evidence="1">
    <location>
        <begin position="51"/>
        <end position="60"/>
    </location>
</feature>
<feature type="non-terminal residue" evidence="2">
    <location>
        <position position="1"/>
    </location>
</feature>
<dbReference type="EMBL" id="CADCTS010000299">
    <property type="protein sequence ID" value="CAA9311661.1"/>
    <property type="molecule type" value="Genomic_DNA"/>
</dbReference>
<feature type="compositionally biased region" description="Low complexity" evidence="1">
    <location>
        <begin position="104"/>
        <end position="138"/>
    </location>
</feature>
<feature type="non-terminal residue" evidence="2">
    <location>
        <position position="171"/>
    </location>
</feature>
<evidence type="ECO:0000256" key="1">
    <source>
        <dbReference type="SAM" id="MobiDB-lite"/>
    </source>
</evidence>
<feature type="compositionally biased region" description="Low complexity" evidence="1">
    <location>
        <begin position="15"/>
        <end position="24"/>
    </location>
</feature>
<organism evidence="2">
    <name type="scientific">uncultured Friedmanniella sp</name>
    <dbReference type="NCBI Taxonomy" id="335381"/>
    <lineage>
        <taxon>Bacteria</taxon>
        <taxon>Bacillati</taxon>
        <taxon>Actinomycetota</taxon>
        <taxon>Actinomycetes</taxon>
        <taxon>Propionibacteriales</taxon>
        <taxon>Nocardioidaceae</taxon>
        <taxon>Friedmanniella</taxon>
        <taxon>environmental samples</taxon>
    </lineage>
</organism>
<sequence>GAGHRAARDERLRRAGGAARAGLDPARHHPHRAGLGHRHRRRPGRRRGRLHGQALPLRGAAGPGPDPAAGQRGDAVDRPQPRGAVPRRADTHRLGGRRAGGALGARVRAARDVPAAPRPGAQPGAAAVPGVGLRLRPGLQRRGRVRALRAQQDRQPGDRDRPRRRLPARPL</sequence>
<protein>
    <submittedName>
        <fullName evidence="2">Two-component transcriptional response regulator, LuxR family</fullName>
    </submittedName>
</protein>